<accession>A0ABD1HKT5</accession>
<gene>
    <name evidence="1" type="ORF">AAHA92_12561</name>
</gene>
<comment type="caution">
    <text evidence="1">The sequence shown here is derived from an EMBL/GenBank/DDBJ whole genome shotgun (WGS) entry which is preliminary data.</text>
</comment>
<evidence type="ECO:0000313" key="1">
    <source>
        <dbReference type="EMBL" id="KAL1557020.1"/>
    </source>
</evidence>
<keyword evidence="2" id="KW-1185">Reference proteome</keyword>
<organism evidence="1 2">
    <name type="scientific">Salvia divinorum</name>
    <name type="common">Maria pastora</name>
    <name type="synonym">Diviner's sage</name>
    <dbReference type="NCBI Taxonomy" id="28513"/>
    <lineage>
        <taxon>Eukaryota</taxon>
        <taxon>Viridiplantae</taxon>
        <taxon>Streptophyta</taxon>
        <taxon>Embryophyta</taxon>
        <taxon>Tracheophyta</taxon>
        <taxon>Spermatophyta</taxon>
        <taxon>Magnoliopsida</taxon>
        <taxon>eudicotyledons</taxon>
        <taxon>Gunneridae</taxon>
        <taxon>Pentapetalae</taxon>
        <taxon>asterids</taxon>
        <taxon>lamiids</taxon>
        <taxon>Lamiales</taxon>
        <taxon>Lamiaceae</taxon>
        <taxon>Nepetoideae</taxon>
        <taxon>Mentheae</taxon>
        <taxon>Salviinae</taxon>
        <taxon>Salvia</taxon>
        <taxon>Salvia subgen. Calosphace</taxon>
    </lineage>
</organism>
<dbReference type="EMBL" id="JBEAFC010000005">
    <property type="protein sequence ID" value="KAL1557020.1"/>
    <property type="molecule type" value="Genomic_DNA"/>
</dbReference>
<evidence type="ECO:0000313" key="2">
    <source>
        <dbReference type="Proteomes" id="UP001567538"/>
    </source>
</evidence>
<dbReference type="Proteomes" id="UP001567538">
    <property type="component" value="Unassembled WGS sequence"/>
</dbReference>
<proteinExistence type="predicted"/>
<protein>
    <submittedName>
        <fullName evidence="1">Uncharacterized protein</fullName>
    </submittedName>
</protein>
<name>A0ABD1HKT5_SALDI</name>
<sequence length="196" mass="21858">MGSELSYPPPQVHSFPSYSLLVIFTIPISLSHHIPKLNHALNRHSITNWTAQSRTWRCSPVQIHHSTSLSLYDSRCPLLSLQKSNIQIPTHRLSLSLSLYFRVSWSPSCDSRTAASIALGPARHKPFAARFGRRPAIRVIAESPLLVQLSPQPGGGGVTFCNVDLGEQRRLPGDEGFGLLTQIENLFPWIKFPPMM</sequence>
<dbReference type="AlphaFoldDB" id="A0ABD1HKT5"/>
<reference evidence="1 2" key="1">
    <citation type="submission" date="2024-06" db="EMBL/GenBank/DDBJ databases">
        <title>A chromosome level genome sequence of Diviner's sage (Salvia divinorum).</title>
        <authorList>
            <person name="Ford S.A."/>
            <person name="Ro D.-K."/>
            <person name="Ness R.W."/>
            <person name="Phillips M.A."/>
        </authorList>
    </citation>
    <scope>NUCLEOTIDE SEQUENCE [LARGE SCALE GENOMIC DNA]</scope>
    <source>
        <strain evidence="1">SAF-2024a</strain>
        <tissue evidence="1">Leaf</tissue>
    </source>
</reference>